<reference evidence="1 2" key="1">
    <citation type="journal article" date="2016" name="PLoS ONE">
        <title>Plasmid Characterization and Chromosome Analysis of Two netF+ Clostridium perfringens Isolates Associated with Foal and Canine Necrotizing Enteritis.</title>
        <authorList>
            <person name="Mehdizadeh Gohari I."/>
            <person name="Kropinski A.M."/>
            <person name="Weese S.J."/>
            <person name="Parreira V.R."/>
            <person name="Whitehead A.E."/>
            <person name="Boerlin P."/>
            <person name="Prescott J.F."/>
        </authorList>
    </citation>
    <scope>NUCLEOTIDE SEQUENCE [LARGE SCALE GENOMIC DNA]</scope>
    <source>
        <strain evidence="1 2">JP838</strain>
        <plasmid evidence="2">Plasmid pJFP838A</plasmid>
    </source>
</reference>
<accession>A0A140GRL5</accession>
<gene>
    <name evidence="1" type="ORF">JFP838_pA0258</name>
</gene>
<dbReference type="EMBL" id="CP013615">
    <property type="protein sequence ID" value="AMN31174.1"/>
    <property type="molecule type" value="Genomic_DNA"/>
</dbReference>
<evidence type="ECO:0000313" key="2">
    <source>
        <dbReference type="Proteomes" id="UP000070260"/>
    </source>
</evidence>
<proteinExistence type="predicted"/>
<keyword evidence="1" id="KW-0614">Plasmid</keyword>
<name>A0A140GRL5_CLOPF</name>
<organism evidence="1 2">
    <name type="scientific">Clostridium perfringens</name>
    <dbReference type="NCBI Taxonomy" id="1502"/>
    <lineage>
        <taxon>Bacteria</taxon>
        <taxon>Bacillati</taxon>
        <taxon>Bacillota</taxon>
        <taxon>Clostridia</taxon>
        <taxon>Eubacteriales</taxon>
        <taxon>Clostridiaceae</taxon>
        <taxon>Clostridium</taxon>
    </lineage>
</organism>
<dbReference type="Proteomes" id="UP000070260">
    <property type="component" value="Plasmid pJFP838A"/>
</dbReference>
<dbReference type="RefSeq" id="WP_162485270.1">
    <property type="nucleotide sequence ID" value="NZ_CP013615.1"/>
</dbReference>
<dbReference type="AlphaFoldDB" id="A0A140GRL5"/>
<dbReference type="PATRIC" id="fig|1502.177.peg.3466"/>
<evidence type="ECO:0000313" key="1">
    <source>
        <dbReference type="EMBL" id="AMN31174.1"/>
    </source>
</evidence>
<geneLocation type="plasmid" evidence="1 2">
    <name>pJFP838A</name>
</geneLocation>
<sequence>MNSNDFLELIDSQKPTKLPLDEINYSISIFDLLSQNCYEVISEKYNLFYKLLKFRFSKKMDCIIYYFYEKNGTVFDKKEYKYNEEIYLLSENNPHTQIIIDFTNKTFLLLNELINEYLVDGTNSKDYQKEIENCFISFEEFYNKEEEFYIKYLSTQNYSLIDENLISKSRRLQEALKIINGI</sequence>
<protein>
    <submittedName>
        <fullName evidence="1">Uncharacterized protein</fullName>
    </submittedName>
</protein>